<feature type="domain" description="WCX" evidence="3">
    <location>
        <begin position="242"/>
        <end position="315"/>
    </location>
</feature>
<protein>
    <submittedName>
        <fullName evidence="4">Unannotated protein</fullName>
    </submittedName>
</protein>
<accession>A0A6J6N1P9</accession>
<evidence type="ECO:0000259" key="1">
    <source>
        <dbReference type="Pfam" id="PF13280"/>
    </source>
</evidence>
<dbReference type="PIRSF" id="PIRSF016838">
    <property type="entry name" value="PafC"/>
    <property type="match status" value="1"/>
</dbReference>
<dbReference type="Pfam" id="PF13280">
    <property type="entry name" value="WYL"/>
    <property type="match status" value="1"/>
</dbReference>
<dbReference type="InterPro" id="IPR028349">
    <property type="entry name" value="PafC-like"/>
</dbReference>
<name>A0A6J6N1P9_9ZZZZ</name>
<dbReference type="InterPro" id="IPR057727">
    <property type="entry name" value="WCX_dom"/>
</dbReference>
<dbReference type="PANTHER" id="PTHR34580">
    <property type="match status" value="1"/>
</dbReference>
<evidence type="ECO:0000259" key="3">
    <source>
        <dbReference type="Pfam" id="PF25583"/>
    </source>
</evidence>
<feature type="domain" description="PafC HTH" evidence="2">
    <location>
        <begin position="14"/>
        <end position="128"/>
    </location>
</feature>
<proteinExistence type="predicted"/>
<dbReference type="InterPro" id="IPR026881">
    <property type="entry name" value="WYL_dom"/>
</dbReference>
<feature type="domain" description="WYL" evidence="1">
    <location>
        <begin position="151"/>
        <end position="214"/>
    </location>
</feature>
<reference evidence="4" key="1">
    <citation type="submission" date="2020-05" db="EMBL/GenBank/DDBJ databases">
        <authorList>
            <person name="Chiriac C."/>
            <person name="Salcher M."/>
            <person name="Ghai R."/>
            <person name="Kavagutti S V."/>
        </authorList>
    </citation>
    <scope>NUCLEOTIDE SEQUENCE</scope>
</reference>
<dbReference type="InterPro" id="IPR051534">
    <property type="entry name" value="CBASS_pafABC_assoc_protein"/>
</dbReference>
<dbReference type="PROSITE" id="PS52050">
    <property type="entry name" value="WYL"/>
    <property type="match status" value="1"/>
</dbReference>
<gene>
    <name evidence="4" type="ORF">UFOPK2370_00103</name>
</gene>
<dbReference type="PANTHER" id="PTHR34580:SF1">
    <property type="entry name" value="PROTEIN PAFC"/>
    <property type="match status" value="1"/>
</dbReference>
<sequence length="328" mass="36791">MPDSRRMNAFDRYNFLLPLIGYLMRNPETTLSAVASHFGVDEVFVREALTTLMSTATYKDFDRTYYMFDVEKLDDEGIISVWQGDVIEDAPRLSARQASALAAGLSIMSTLPEFSSEHEIAELLEILSEGTTESGPAAIHYRPGPIDSDVAVIRKAMLNNHRIECVYRNIRGETSTRQIDPLRLDTRGNIWFLRGYCLIHKELRNFRLDHMGSAVELEVEICDEAKKIQDIDDAEYQSSETDITVTVEVDPEAYSMLGDFSAQIIKEDRKSNVITASIKIGYLPYLGKVIAHYGGAARVLEPASARQVVRNYALTALGLEPEGLPEQD</sequence>
<dbReference type="InterPro" id="IPR043839">
    <property type="entry name" value="PafC_HTH"/>
</dbReference>
<dbReference type="Pfam" id="PF25583">
    <property type="entry name" value="WCX"/>
    <property type="match status" value="1"/>
</dbReference>
<evidence type="ECO:0000259" key="2">
    <source>
        <dbReference type="Pfam" id="PF19187"/>
    </source>
</evidence>
<dbReference type="EMBL" id="CAEZXK010000002">
    <property type="protein sequence ID" value="CAB4678785.1"/>
    <property type="molecule type" value="Genomic_DNA"/>
</dbReference>
<organism evidence="4">
    <name type="scientific">freshwater metagenome</name>
    <dbReference type="NCBI Taxonomy" id="449393"/>
    <lineage>
        <taxon>unclassified sequences</taxon>
        <taxon>metagenomes</taxon>
        <taxon>ecological metagenomes</taxon>
    </lineage>
</organism>
<dbReference type="Pfam" id="PF19187">
    <property type="entry name" value="HTH_PafC"/>
    <property type="match status" value="1"/>
</dbReference>
<evidence type="ECO:0000313" key="4">
    <source>
        <dbReference type="EMBL" id="CAB4678785.1"/>
    </source>
</evidence>
<dbReference type="AlphaFoldDB" id="A0A6J6N1P9"/>